<dbReference type="InterPro" id="IPR010426">
    <property type="entry name" value="MTTB_MeTrfase"/>
</dbReference>
<evidence type="ECO:0000256" key="2">
    <source>
        <dbReference type="ARBA" id="ARBA00022603"/>
    </source>
</evidence>
<evidence type="ECO:0000256" key="1">
    <source>
        <dbReference type="ARBA" id="ARBA00007137"/>
    </source>
</evidence>
<keyword evidence="3" id="KW-0808">Transferase</keyword>
<evidence type="ECO:0000313" key="4">
    <source>
        <dbReference type="EMBL" id="WYK19499.1"/>
    </source>
</evidence>
<organism evidence="4 5">
    <name type="scientific">Roseovarius rhodophyticola</name>
    <dbReference type="NCBI Taxonomy" id="3080827"/>
    <lineage>
        <taxon>Bacteria</taxon>
        <taxon>Pseudomonadati</taxon>
        <taxon>Pseudomonadota</taxon>
        <taxon>Alphaproteobacteria</taxon>
        <taxon>Rhodobacterales</taxon>
        <taxon>Roseobacteraceae</taxon>
        <taxon>Roseovarius</taxon>
    </lineage>
</organism>
<dbReference type="Pfam" id="PF06253">
    <property type="entry name" value="MTTB"/>
    <property type="match status" value="1"/>
</dbReference>
<sequence length="159" mass="17593">MNTRRSGGRRARAAKRANAAERAFDAAWRQWKNPYAPIEQFSADEIEAIHNASLKVLRDTGIKVLNDEARAFYVKAGMREGEDHVIHFDPDVLMELMAHAPPEVTLHSHNPARTVTIGGRQVGITTSAGSPNCSDLQGGAGPARFKTMTTSAKWRRRLM</sequence>
<keyword evidence="2 4" id="KW-0489">Methyltransferase</keyword>
<evidence type="ECO:0000313" key="5">
    <source>
        <dbReference type="Proteomes" id="UP001281305"/>
    </source>
</evidence>
<keyword evidence="5" id="KW-1185">Reference proteome</keyword>
<proteinExistence type="inferred from homology"/>
<dbReference type="Proteomes" id="UP001281305">
    <property type="component" value="Chromosome"/>
</dbReference>
<evidence type="ECO:0000256" key="3">
    <source>
        <dbReference type="ARBA" id="ARBA00022679"/>
    </source>
</evidence>
<dbReference type="GO" id="GO:0032259">
    <property type="term" value="P:methylation"/>
    <property type="evidence" value="ECO:0007669"/>
    <property type="project" value="UniProtKB-KW"/>
</dbReference>
<reference evidence="4 5" key="1">
    <citation type="submission" date="2024-02" db="EMBL/GenBank/DDBJ databases">
        <title>Roseovarius strain W115 nov., isolated from a marine algae.</title>
        <authorList>
            <person name="Lee M.W."/>
            <person name="Lee J.K."/>
            <person name="Kim J.M."/>
            <person name="Choi D.G."/>
            <person name="Baek J.H."/>
            <person name="Bayburt H."/>
            <person name="Jung J.J."/>
            <person name="Han D.M."/>
            <person name="Jeon C.O."/>
        </authorList>
    </citation>
    <scope>NUCLEOTIDE SEQUENCE [LARGE SCALE GENOMIC DNA]</scope>
    <source>
        <strain evidence="4 5">W115</strain>
    </source>
</reference>
<dbReference type="EMBL" id="CP146606">
    <property type="protein sequence ID" value="WYK19499.1"/>
    <property type="molecule type" value="Genomic_DNA"/>
</dbReference>
<dbReference type="Gene3D" id="3.20.20.480">
    <property type="entry name" value="Trimethylamine methyltransferase-like"/>
    <property type="match status" value="1"/>
</dbReference>
<accession>A0ABZ2TII5</accession>
<comment type="similarity">
    <text evidence="1">Belongs to the trimethylamine methyltransferase family.</text>
</comment>
<dbReference type="InterPro" id="IPR038601">
    <property type="entry name" value="MttB-like_sf"/>
</dbReference>
<name>A0ABZ2TII5_9RHOB</name>
<protein>
    <submittedName>
        <fullName evidence="4">Trimethylamine methyltransferase family protein</fullName>
    </submittedName>
</protein>
<dbReference type="GO" id="GO:0008168">
    <property type="term" value="F:methyltransferase activity"/>
    <property type="evidence" value="ECO:0007669"/>
    <property type="project" value="UniProtKB-KW"/>
</dbReference>
<gene>
    <name evidence="4" type="ORF">RZS32_006455</name>
</gene>